<dbReference type="GO" id="GO:0003690">
    <property type="term" value="F:double-stranded DNA binding"/>
    <property type="evidence" value="ECO:0007669"/>
    <property type="project" value="TreeGrafter"/>
</dbReference>
<dbReference type="PANTHER" id="PTHR12805:SF0">
    <property type="entry name" value="DNA_RNA-BINDING PROTEIN KIN17"/>
    <property type="match status" value="1"/>
</dbReference>
<dbReference type="EMBL" id="KQ242700">
    <property type="protein sequence ID" value="KNC77544.1"/>
    <property type="molecule type" value="Genomic_DNA"/>
</dbReference>
<gene>
    <name evidence="2" type="ORF">SARC_09994</name>
</gene>
<dbReference type="RefSeq" id="XP_014151446.1">
    <property type="nucleotide sequence ID" value="XM_014295971.1"/>
</dbReference>
<feature type="non-terminal residue" evidence="2">
    <location>
        <position position="1"/>
    </location>
</feature>
<dbReference type="GO" id="GO:0006260">
    <property type="term" value="P:DNA replication"/>
    <property type="evidence" value="ECO:0007669"/>
    <property type="project" value="TreeGrafter"/>
</dbReference>
<dbReference type="InterPro" id="IPR037321">
    <property type="entry name" value="KIN17-like"/>
</dbReference>
<dbReference type="GeneID" id="25910498"/>
<dbReference type="STRING" id="667725.A0A0L0FL89"/>
<dbReference type="eggNOG" id="KOG2837">
    <property type="taxonomic scope" value="Eukaryota"/>
</dbReference>
<proteinExistence type="inferred from homology"/>
<sequence length="103" mass="11205">IVNKKLASGRYHKCKGEIVRVIDSYIAEVEMLDSGDVLKLDQAHLETVIPKIGGPVMCVGGQYKGEIGGLEALDTANFSASIRLKHNAQIVTNVAYEDFCKIV</sequence>
<dbReference type="Pfam" id="PF25088">
    <property type="entry name" value="GPKOW_C"/>
    <property type="match status" value="1"/>
</dbReference>
<dbReference type="PANTHER" id="PTHR12805">
    <property type="entry name" value="KIN17 KIN, ANTIGENIC DETERMINANT OF RECA PROTEIN HOMOLOG"/>
    <property type="match status" value="1"/>
</dbReference>
<keyword evidence="3" id="KW-1185">Reference proteome</keyword>
<protein>
    <submittedName>
        <fullName evidence="2">Uncharacterized protein</fullName>
    </submittedName>
</protein>
<evidence type="ECO:0000313" key="2">
    <source>
        <dbReference type="EMBL" id="KNC77544.1"/>
    </source>
</evidence>
<dbReference type="GO" id="GO:0005634">
    <property type="term" value="C:nucleus"/>
    <property type="evidence" value="ECO:0007669"/>
    <property type="project" value="TreeGrafter"/>
</dbReference>
<dbReference type="FunFam" id="2.30.30.30:FF:000021">
    <property type="entry name" value="DNA/RNA-binding protein KIN17, putative"/>
    <property type="match status" value="1"/>
</dbReference>
<dbReference type="Gene3D" id="2.30.30.140">
    <property type="match status" value="1"/>
</dbReference>
<name>A0A0L0FL89_9EUKA</name>
<organism evidence="2 3">
    <name type="scientific">Sphaeroforma arctica JP610</name>
    <dbReference type="NCBI Taxonomy" id="667725"/>
    <lineage>
        <taxon>Eukaryota</taxon>
        <taxon>Ichthyosporea</taxon>
        <taxon>Ichthyophonida</taxon>
        <taxon>Sphaeroforma</taxon>
    </lineage>
</organism>
<dbReference type="AlphaFoldDB" id="A0A0L0FL89"/>
<accession>A0A0L0FL89</accession>
<comment type="similarity">
    <text evidence="1">Belongs to the KIN17 family.</text>
</comment>
<reference evidence="2 3" key="1">
    <citation type="submission" date="2011-02" db="EMBL/GenBank/DDBJ databases">
        <title>The Genome Sequence of Sphaeroforma arctica JP610.</title>
        <authorList>
            <consortium name="The Broad Institute Genome Sequencing Platform"/>
            <person name="Russ C."/>
            <person name="Cuomo C."/>
            <person name="Young S.K."/>
            <person name="Zeng Q."/>
            <person name="Gargeya S."/>
            <person name="Alvarado L."/>
            <person name="Berlin A."/>
            <person name="Chapman S.B."/>
            <person name="Chen Z."/>
            <person name="Freedman E."/>
            <person name="Gellesch M."/>
            <person name="Goldberg J."/>
            <person name="Griggs A."/>
            <person name="Gujja S."/>
            <person name="Heilman E."/>
            <person name="Heiman D."/>
            <person name="Howarth C."/>
            <person name="Mehta T."/>
            <person name="Neiman D."/>
            <person name="Pearson M."/>
            <person name="Roberts A."/>
            <person name="Saif S."/>
            <person name="Shea T."/>
            <person name="Shenoy N."/>
            <person name="Sisk P."/>
            <person name="Stolte C."/>
            <person name="Sykes S."/>
            <person name="White J."/>
            <person name="Yandava C."/>
            <person name="Burger G."/>
            <person name="Gray M.W."/>
            <person name="Holland P.W.H."/>
            <person name="King N."/>
            <person name="Lang F.B.F."/>
            <person name="Roger A.J."/>
            <person name="Ruiz-Trillo I."/>
            <person name="Haas B."/>
            <person name="Nusbaum C."/>
            <person name="Birren B."/>
        </authorList>
    </citation>
    <scope>NUCLEOTIDE SEQUENCE [LARGE SCALE GENOMIC DNA]</scope>
    <source>
        <strain evidence="2 3">JP610</strain>
    </source>
</reference>
<evidence type="ECO:0000256" key="1">
    <source>
        <dbReference type="ARBA" id="ARBA00008517"/>
    </source>
</evidence>
<dbReference type="InterPro" id="IPR014722">
    <property type="entry name" value="Rib_uL2_dom2"/>
</dbReference>
<evidence type="ECO:0000313" key="3">
    <source>
        <dbReference type="Proteomes" id="UP000054560"/>
    </source>
</evidence>
<dbReference type="Gene3D" id="2.30.30.30">
    <property type="match status" value="1"/>
</dbReference>
<dbReference type="Proteomes" id="UP000054560">
    <property type="component" value="Unassembled WGS sequence"/>
</dbReference>
<dbReference type="OrthoDB" id="10266249at2759"/>
<dbReference type="GO" id="GO:0006974">
    <property type="term" value="P:DNA damage response"/>
    <property type="evidence" value="ECO:0007669"/>
    <property type="project" value="TreeGrafter"/>
</dbReference>